<dbReference type="EMBL" id="JAYGII010000005">
    <property type="protein sequence ID" value="MEA5444919.1"/>
    <property type="molecule type" value="Genomic_DNA"/>
</dbReference>
<dbReference type="GO" id="GO:0005506">
    <property type="term" value="F:iron ion binding"/>
    <property type="evidence" value="ECO:0007669"/>
    <property type="project" value="InterPro"/>
</dbReference>
<dbReference type="Pfam" id="PF13442">
    <property type="entry name" value="Cytochrome_CBB3"/>
    <property type="match status" value="1"/>
</dbReference>
<dbReference type="SUPFAM" id="SSF46626">
    <property type="entry name" value="Cytochrome c"/>
    <property type="match status" value="1"/>
</dbReference>
<reference evidence="9 10" key="1">
    <citation type="submission" date="2023-12" db="EMBL/GenBank/DDBJ databases">
        <title>Whole-genome sequencing of halo(alkali)philic microorganisms from hypersaline lakes.</title>
        <authorList>
            <person name="Sorokin D.Y."/>
            <person name="Merkel A.Y."/>
            <person name="Messina E."/>
            <person name="Yakimov M."/>
        </authorList>
    </citation>
    <scope>NUCLEOTIDE SEQUENCE [LARGE SCALE GENOMIC DNA]</scope>
    <source>
        <strain evidence="9 10">AB-CW1</strain>
    </source>
</reference>
<evidence type="ECO:0000256" key="3">
    <source>
        <dbReference type="ARBA" id="ARBA00022723"/>
    </source>
</evidence>
<dbReference type="RefSeq" id="WP_346050551.1">
    <property type="nucleotide sequence ID" value="NZ_JAYGII010000005.1"/>
</dbReference>
<keyword evidence="7" id="KW-0812">Transmembrane</keyword>
<dbReference type="PANTHER" id="PTHR40942:SF4">
    <property type="entry name" value="CYTOCHROME C5"/>
    <property type="match status" value="1"/>
</dbReference>
<evidence type="ECO:0000256" key="6">
    <source>
        <dbReference type="PROSITE-ProRule" id="PRU00433"/>
    </source>
</evidence>
<keyword evidence="1" id="KW-0813">Transport</keyword>
<organism evidence="9 10">
    <name type="scientific">Natronospira elongata</name>
    <dbReference type="NCBI Taxonomy" id="3110268"/>
    <lineage>
        <taxon>Bacteria</taxon>
        <taxon>Pseudomonadati</taxon>
        <taxon>Pseudomonadota</taxon>
        <taxon>Gammaproteobacteria</taxon>
        <taxon>Natronospirales</taxon>
        <taxon>Natronospiraceae</taxon>
        <taxon>Natronospira</taxon>
    </lineage>
</organism>
<dbReference type="Gene3D" id="1.10.760.10">
    <property type="entry name" value="Cytochrome c-like domain"/>
    <property type="match status" value="1"/>
</dbReference>
<dbReference type="AlphaFoldDB" id="A0AAP6JF08"/>
<feature type="transmembrane region" description="Helical" evidence="7">
    <location>
        <begin position="12"/>
        <end position="33"/>
    </location>
</feature>
<evidence type="ECO:0000256" key="4">
    <source>
        <dbReference type="ARBA" id="ARBA00022982"/>
    </source>
</evidence>
<name>A0AAP6JF08_9GAMM</name>
<keyword evidence="2 6" id="KW-0349">Heme</keyword>
<dbReference type="PANTHER" id="PTHR40942">
    <property type="match status" value="1"/>
</dbReference>
<evidence type="ECO:0000256" key="1">
    <source>
        <dbReference type="ARBA" id="ARBA00022448"/>
    </source>
</evidence>
<keyword evidence="5 6" id="KW-0408">Iron</keyword>
<sequence>MSEQEDRTFFDTFMMVLAFLIVFTVVIFAIANMTANRTIADRHVQTPDAQERLAERIRPVGRLCLEGYEDDCEVAIAQVERPAAADDEALAEADEVDGQQVYNQACTSCHGQGVAGAPATGDQGAWSARLDKGYETLLEHSIDGFQGDAGFMPARGGNPNLSDDQVAAALDYMLEQLD</sequence>
<keyword evidence="7" id="KW-0472">Membrane</keyword>
<evidence type="ECO:0000256" key="2">
    <source>
        <dbReference type="ARBA" id="ARBA00022617"/>
    </source>
</evidence>
<keyword evidence="7" id="KW-1133">Transmembrane helix</keyword>
<evidence type="ECO:0000256" key="7">
    <source>
        <dbReference type="SAM" id="Phobius"/>
    </source>
</evidence>
<feature type="domain" description="Cytochrome c" evidence="8">
    <location>
        <begin position="93"/>
        <end position="177"/>
    </location>
</feature>
<dbReference type="InterPro" id="IPR036909">
    <property type="entry name" value="Cyt_c-like_dom_sf"/>
</dbReference>
<dbReference type="GO" id="GO:0009055">
    <property type="term" value="F:electron transfer activity"/>
    <property type="evidence" value="ECO:0007669"/>
    <property type="project" value="InterPro"/>
</dbReference>
<gene>
    <name evidence="9" type="ORF">VCB98_03700</name>
</gene>
<evidence type="ECO:0000313" key="9">
    <source>
        <dbReference type="EMBL" id="MEA5444919.1"/>
    </source>
</evidence>
<dbReference type="PROSITE" id="PS51007">
    <property type="entry name" value="CYTC"/>
    <property type="match status" value="1"/>
</dbReference>
<protein>
    <submittedName>
        <fullName evidence="9">C-type cytochrome</fullName>
    </submittedName>
</protein>
<keyword evidence="3 6" id="KW-0479">Metal-binding</keyword>
<proteinExistence type="predicted"/>
<keyword evidence="10" id="KW-1185">Reference proteome</keyword>
<evidence type="ECO:0000313" key="10">
    <source>
        <dbReference type="Proteomes" id="UP001302316"/>
    </source>
</evidence>
<comment type="caution">
    <text evidence="9">The sequence shown here is derived from an EMBL/GenBank/DDBJ whole genome shotgun (WGS) entry which is preliminary data.</text>
</comment>
<dbReference type="GO" id="GO:0020037">
    <property type="term" value="F:heme binding"/>
    <property type="evidence" value="ECO:0007669"/>
    <property type="project" value="InterPro"/>
</dbReference>
<accession>A0AAP6JF08</accession>
<keyword evidence="4" id="KW-0249">Electron transport</keyword>
<dbReference type="InterPro" id="IPR002323">
    <property type="entry name" value="Cyt_CIE"/>
</dbReference>
<dbReference type="PRINTS" id="PR00607">
    <property type="entry name" value="CYTCHROMECIE"/>
</dbReference>
<evidence type="ECO:0000259" key="8">
    <source>
        <dbReference type="PROSITE" id="PS51007"/>
    </source>
</evidence>
<dbReference type="Proteomes" id="UP001302316">
    <property type="component" value="Unassembled WGS sequence"/>
</dbReference>
<dbReference type="InterPro" id="IPR009056">
    <property type="entry name" value="Cyt_c-like_dom"/>
</dbReference>
<evidence type="ECO:0000256" key="5">
    <source>
        <dbReference type="ARBA" id="ARBA00023004"/>
    </source>
</evidence>